<protein>
    <submittedName>
        <fullName evidence="1">Uncharacterized protein</fullName>
    </submittedName>
</protein>
<reference evidence="1 2" key="1">
    <citation type="journal article" date="2022" name="Genome Biol. Evol.">
        <title>The Spruce Budworm Genome: Reconstructing the Evolutionary History of Antifreeze Proteins.</title>
        <authorList>
            <person name="Beliveau C."/>
            <person name="Gagne P."/>
            <person name="Picq S."/>
            <person name="Vernygora O."/>
            <person name="Keeling C.I."/>
            <person name="Pinkney K."/>
            <person name="Doucet D."/>
            <person name="Wen F."/>
            <person name="Johnston J.S."/>
            <person name="Maaroufi H."/>
            <person name="Boyle B."/>
            <person name="Laroche J."/>
            <person name="Dewar K."/>
            <person name="Juretic N."/>
            <person name="Blackburn G."/>
            <person name="Nisole A."/>
            <person name="Brunet B."/>
            <person name="Brandao M."/>
            <person name="Lumley L."/>
            <person name="Duan J."/>
            <person name="Quan G."/>
            <person name="Lucarotti C.J."/>
            <person name="Roe A.D."/>
            <person name="Sperling F.A.H."/>
            <person name="Levesque R.C."/>
            <person name="Cusson M."/>
        </authorList>
    </citation>
    <scope>NUCLEOTIDE SEQUENCE [LARGE SCALE GENOMIC DNA]</scope>
    <source>
        <strain evidence="1">Glfc:IPQL:Cfum</strain>
    </source>
</reference>
<dbReference type="EMBL" id="CM046118">
    <property type="protein sequence ID" value="KAI8438311.1"/>
    <property type="molecule type" value="Genomic_DNA"/>
</dbReference>
<dbReference type="Proteomes" id="UP001064048">
    <property type="component" value="Chromosome 18"/>
</dbReference>
<keyword evidence="2" id="KW-1185">Reference proteome</keyword>
<name>A0ACC0KP03_CHOFU</name>
<comment type="caution">
    <text evidence="1">The sequence shown here is derived from an EMBL/GenBank/DDBJ whole genome shotgun (WGS) entry which is preliminary data.</text>
</comment>
<proteinExistence type="predicted"/>
<accession>A0ACC0KP03</accession>
<organism evidence="1 2">
    <name type="scientific">Choristoneura fumiferana</name>
    <name type="common">Spruce budworm moth</name>
    <name type="synonym">Archips fumiferana</name>
    <dbReference type="NCBI Taxonomy" id="7141"/>
    <lineage>
        <taxon>Eukaryota</taxon>
        <taxon>Metazoa</taxon>
        <taxon>Ecdysozoa</taxon>
        <taxon>Arthropoda</taxon>
        <taxon>Hexapoda</taxon>
        <taxon>Insecta</taxon>
        <taxon>Pterygota</taxon>
        <taxon>Neoptera</taxon>
        <taxon>Endopterygota</taxon>
        <taxon>Lepidoptera</taxon>
        <taxon>Glossata</taxon>
        <taxon>Ditrysia</taxon>
        <taxon>Tortricoidea</taxon>
        <taxon>Tortricidae</taxon>
        <taxon>Tortricinae</taxon>
        <taxon>Choristoneura</taxon>
    </lineage>
</organism>
<sequence length="632" mass="71380">MRSVFREKIMDNEFVDISTSLRLQLGYGIGHVLNDVCASLWFTYFLVFFHLVLEFSASQAGKLMLIGQIVDALSTPFVGYCSDRTDNIVSLRYGRRKLWHLFGTACVLGSFPFIFSECIGCALSHKWAQMFYFAAFIMIFQIGWAAVQISHLSLIPELADNDHTRTHLTAVRYGFTVFSNLFVYIITWVVLHVTGECDKQQVGPGDAWKFRHIVYIVMGVGLVASIVFHLSVREKNSYQCQEQLMEHGNQTHCSFFRRPIMYQVAGIYMSTRLVANVAQVLIPLYLHLTLGLAARALAVVPLAMYLGSLAAAGVQRLAPRAITRKMHYAFGTACAMTGFVWIHLEFDDNYKTYYIYVVAVLIDHRRWILLIVLYHFNSKKAASCHRGGVDLNIVVHYYQDRKMASERLIPLESNPEVMNKFLQKLGVPDKWTMVDVMGLDSEMLSWVPRPVLAVMLLFPISESYEQHKKQEENDILSKGQEVSSDIFYMKQNLSNACGTIALVHSVANNTDKIKLTEGVMFQFLQDANGLDSAARGKLLEATEGIINAHKELAQEGQTNTPSAEDPVNHHFITFVQKDGALYELDGRKPFPINHGSTTPDSLLEDAAKVCKEFMLRDPNEVRFTVVAFTAAD</sequence>
<gene>
    <name evidence="1" type="ORF">MSG28_010883</name>
</gene>
<evidence type="ECO:0000313" key="2">
    <source>
        <dbReference type="Proteomes" id="UP001064048"/>
    </source>
</evidence>
<evidence type="ECO:0000313" key="1">
    <source>
        <dbReference type="EMBL" id="KAI8438311.1"/>
    </source>
</evidence>